<keyword evidence="9 10" id="KW-0315">Glutamine amidotransferase</keyword>
<dbReference type="GO" id="GO:0004642">
    <property type="term" value="F:phosphoribosylformylglycinamidine synthase activity"/>
    <property type="evidence" value="ECO:0007669"/>
    <property type="project" value="UniProtKB-EC"/>
</dbReference>
<dbReference type="SUPFAM" id="SSF109736">
    <property type="entry name" value="FGAM synthase PurL, linker domain"/>
    <property type="match status" value="1"/>
</dbReference>
<dbReference type="InterPro" id="IPR010073">
    <property type="entry name" value="PurL_large"/>
</dbReference>
<evidence type="ECO:0000259" key="14">
    <source>
        <dbReference type="Pfam" id="PF22689"/>
    </source>
</evidence>
<organism evidence="15 16">
    <name type="scientific">Flavobacterium qiangtangense</name>
    <dbReference type="NCBI Taxonomy" id="1442595"/>
    <lineage>
        <taxon>Bacteria</taxon>
        <taxon>Pseudomonadati</taxon>
        <taxon>Bacteroidota</taxon>
        <taxon>Flavobacteriia</taxon>
        <taxon>Flavobacteriales</taxon>
        <taxon>Flavobacteriaceae</taxon>
        <taxon>Flavobacterium</taxon>
    </lineage>
</organism>
<dbReference type="Pfam" id="PF22689">
    <property type="entry name" value="FGAR-AT_PurM_N-like"/>
    <property type="match status" value="1"/>
</dbReference>
<dbReference type="Pfam" id="PF13507">
    <property type="entry name" value="GATase_5"/>
    <property type="match status" value="1"/>
</dbReference>
<evidence type="ECO:0000256" key="4">
    <source>
        <dbReference type="ARBA" id="ARBA00022723"/>
    </source>
</evidence>
<dbReference type="InterPro" id="IPR040707">
    <property type="entry name" value="FGAR-AT_N"/>
</dbReference>
<dbReference type="InterPro" id="IPR036604">
    <property type="entry name" value="PurS-like_sf"/>
</dbReference>
<dbReference type="Gene3D" id="3.90.650.10">
    <property type="entry name" value="PurM-like C-terminal domain"/>
    <property type="match status" value="2"/>
</dbReference>
<feature type="active site" evidence="10">
    <location>
        <position position="1202"/>
    </location>
</feature>
<dbReference type="EMBL" id="JBHSQB010000005">
    <property type="protein sequence ID" value="MFC6096365.1"/>
    <property type="molecule type" value="Genomic_DNA"/>
</dbReference>
<dbReference type="NCBIfam" id="NF003672">
    <property type="entry name" value="PRK05297.1"/>
    <property type="match status" value="1"/>
</dbReference>
<dbReference type="Pfam" id="PF18076">
    <property type="entry name" value="FGAR-AT_N"/>
    <property type="match status" value="1"/>
</dbReference>
<dbReference type="Gene3D" id="1.10.8.750">
    <property type="entry name" value="Phosphoribosylformylglycinamidine synthase, linker domain"/>
    <property type="match status" value="1"/>
</dbReference>
<keyword evidence="3 10" id="KW-0436">Ligase</keyword>
<dbReference type="RefSeq" id="WP_379791233.1">
    <property type="nucleotide sequence ID" value="NZ_JBHSQB010000005.1"/>
</dbReference>
<gene>
    <name evidence="10 15" type="primary">purL</name>
    <name evidence="15" type="synonym">purI</name>
    <name evidence="15" type="ORF">ACFPVY_06865</name>
</gene>
<dbReference type="Gene3D" id="3.40.50.880">
    <property type="match status" value="1"/>
</dbReference>
<evidence type="ECO:0000313" key="15">
    <source>
        <dbReference type="EMBL" id="MFC6096365.1"/>
    </source>
</evidence>
<feature type="domain" description="Phosphoribosylformylglycinamidine synthase linker" evidence="12">
    <location>
        <begin position="126"/>
        <end position="175"/>
    </location>
</feature>
<keyword evidence="16" id="KW-1185">Reference proteome</keyword>
<evidence type="ECO:0000313" key="16">
    <source>
        <dbReference type="Proteomes" id="UP001596287"/>
    </source>
</evidence>
<feature type="domain" description="PurM-like C-terminal" evidence="11">
    <location>
        <begin position="802"/>
        <end position="924"/>
    </location>
</feature>
<evidence type="ECO:0000256" key="6">
    <source>
        <dbReference type="ARBA" id="ARBA00022755"/>
    </source>
</evidence>
<feature type="binding site" evidence="10">
    <location>
        <position position="847"/>
    </location>
    <ligand>
        <name>Mg(2+)</name>
        <dbReference type="ChEBI" id="CHEBI:18420"/>
    </ligand>
</feature>
<dbReference type="SUPFAM" id="SSF56042">
    <property type="entry name" value="PurM C-terminal domain-like"/>
    <property type="match status" value="2"/>
</dbReference>
<dbReference type="InterPro" id="IPR036921">
    <property type="entry name" value="PurM-like_N_sf"/>
</dbReference>
<dbReference type="InterPro" id="IPR036676">
    <property type="entry name" value="PurM-like_C_sf"/>
</dbReference>
<dbReference type="InterPro" id="IPR055181">
    <property type="entry name" value="FGAR-AT_PurM_N-like"/>
</dbReference>
<dbReference type="Pfam" id="PF02769">
    <property type="entry name" value="AIRS_C"/>
    <property type="match status" value="2"/>
</dbReference>
<feature type="active site" evidence="10">
    <location>
        <position position="1204"/>
    </location>
</feature>
<feature type="domain" description="FGAR-AT PurM N-terminal-like" evidence="14">
    <location>
        <begin position="616"/>
        <end position="767"/>
    </location>
</feature>
<evidence type="ECO:0000256" key="5">
    <source>
        <dbReference type="ARBA" id="ARBA00022741"/>
    </source>
</evidence>
<comment type="pathway">
    <text evidence="1 10">Purine metabolism; IMP biosynthesis via de novo pathway; 5-amino-1-(5-phospho-D-ribosyl)imidazole from N(2)-formyl-N(1)-(5-phospho-D-ribosyl)glycinamide: step 1/2.</text>
</comment>
<dbReference type="Gene3D" id="3.30.1330.10">
    <property type="entry name" value="PurM-like, N-terminal domain"/>
    <property type="match status" value="2"/>
</dbReference>
<comment type="function">
    <text evidence="10">Phosphoribosylformylglycinamidine synthase involved in the purines biosynthetic pathway. Catalyzes the ATP-dependent conversion of formylglycinamide ribonucleotide (FGAR) and glutamine to yield formylglycinamidine ribonucleotide (FGAM) and glutamate.</text>
</comment>
<comment type="caution">
    <text evidence="15">The sequence shown here is derived from an EMBL/GenBank/DDBJ whole genome shotgun (WGS) entry which is preliminary data.</text>
</comment>
<dbReference type="SUPFAM" id="SSF82697">
    <property type="entry name" value="PurS-like"/>
    <property type="match status" value="1"/>
</dbReference>
<feature type="binding site" evidence="10">
    <location>
        <position position="689"/>
    </location>
    <ligand>
        <name>Mg(2+)</name>
        <dbReference type="ChEBI" id="CHEBI:18420"/>
    </ligand>
</feature>
<proteinExistence type="inferred from homology"/>
<comment type="similarity">
    <text evidence="2 10">In the N-terminal section; belongs to the FGAMS family.</text>
</comment>
<name>A0ABW1PN26_9FLAO</name>
<dbReference type="EC" id="6.3.5.3" evidence="10"/>
<evidence type="ECO:0000256" key="9">
    <source>
        <dbReference type="ARBA" id="ARBA00022962"/>
    </source>
</evidence>
<evidence type="ECO:0000259" key="12">
    <source>
        <dbReference type="Pfam" id="PF18072"/>
    </source>
</evidence>
<keyword evidence="10" id="KW-0963">Cytoplasm</keyword>
<evidence type="ECO:0000256" key="3">
    <source>
        <dbReference type="ARBA" id="ARBA00022598"/>
    </source>
</evidence>
<dbReference type="InterPro" id="IPR010918">
    <property type="entry name" value="PurM-like_C_dom"/>
</dbReference>
<dbReference type="SMART" id="SM01211">
    <property type="entry name" value="GATase_5"/>
    <property type="match status" value="1"/>
</dbReference>
<dbReference type="InterPro" id="IPR029062">
    <property type="entry name" value="Class_I_gatase-like"/>
</dbReference>
<dbReference type="SUPFAM" id="SSF52317">
    <property type="entry name" value="Class I glutamine amidotransferase-like"/>
    <property type="match status" value="1"/>
</dbReference>
<keyword evidence="5 10" id="KW-0547">Nucleotide-binding</keyword>
<dbReference type="CDD" id="cd02204">
    <property type="entry name" value="PurL_repeat2"/>
    <property type="match status" value="1"/>
</dbReference>
<evidence type="ECO:0000259" key="13">
    <source>
        <dbReference type="Pfam" id="PF18076"/>
    </source>
</evidence>
<comment type="subcellular location">
    <subcellularLocation>
        <location evidence="10">Cytoplasm</location>
    </subcellularLocation>
</comment>
<feature type="domain" description="PurM-like C-terminal" evidence="11">
    <location>
        <begin position="401"/>
        <end position="555"/>
    </location>
</feature>
<evidence type="ECO:0000256" key="7">
    <source>
        <dbReference type="ARBA" id="ARBA00022840"/>
    </source>
</evidence>
<sequence>MIHFFGNESNTVFAVQTNPEVSGELSAENISKLNWLFGNTHKIEKSVLADFFVGPRAAMITPWSTNAVEITQNMAIDGIIRIEEFQKVTEAFSDFDPMLSQKYVALNQEIYTINIQPEPILEIEDIASFNAKEGLALSKEEVEYLDNLAKKLGRKLTDSEVFGFSQVNSEHCRHKIFNGTFVIDGEEKPSSLFKLIKKTSAENPNDIVSAYKDNVAFVKGPRVQQFAPKSADKPDFYETKDFDSVISLKAETHNFPTTVEPFNGAATGSGGEIRDRLAGGQGSLPLAGTAVYMTSYSRLEENRPWEEAMNERKWLYQTPMDILIKASNGASDFGNKFGQPLITGSILTFEHDEKASNTNSDRVSNPVRVEENRKLGYDKVIMLAGGIGYGKLNQAIKQKPKEGDKIVILGGENYRIGMGGAAVSSADTGAFNSGIELNAIQRSNPEMQKRAANAIRGLVESDENPIVSIHDHGAGGHLNCLSELVEETGGLIDLDKLPVGDPTLSAKEIVGNESQERMGLVIGQKDIETLQKIADRERSPMYQVGDVTGNHRFTFESKTTGAKPMDFALEDMFGSSPKVVMNDTTIDRKYTDLDYTQENFKNYLDQVLQLEAVACKDWLTNKVDRCVGGKVAKQQCTGPLQLPLNNVGVMALDYLGKEGVATTVGHSPIASLIDPAAGSRTAIAESLSNIIWAPIKDGLKGVSLSANWMWACKNEGEDARLYEAVQSCSDFAIELGINIPTGKDSLSMKQKYPDGDVIAPGTVIISAGGNCTYIQKVVEPVLKKNGGNIYYINLSQDDFKLGGSSFAQVLNKIGTEVPTIKNGANFKNTFNVIQDLIKAGKIQAGHDIGSGGLITTLLEMCFADVNLAADYDLSALSESDTIKVLFSENIGIVFQADASVETVLNENNVAFFNIGKVKEGDTVTIKNGNQNLSIDVTEARDTWYKTSYLLDRKQSGELKAKERFDNFKNQPLRFEFPSHFTGKKPIVDFSKPRPKAAIIREKGSNSEREMANAMYLAGFDVKDVHMTDLISGRETLEDIQFIGAVGGFSNSDVLGSAKGWAGAFLYNEKAKTALDNFFKREDTLSVGICNGAQLFMELELINPEHEVHGKLRHNDSHKHESGFTSVSVLENNSVMLSTLAGSTLGVWISHGEGKFDLPYTEDKYNVVGKYGYENYPANPNGSFFNIAMMCDKTGRHLAMMPHIERSTFQWNWANYPEGRNDEVSPWHEAFVNARKWVENKK</sequence>
<feature type="binding site" evidence="10">
    <location>
        <begin position="264"/>
        <end position="275"/>
    </location>
    <ligand>
        <name>ATP</name>
        <dbReference type="ChEBI" id="CHEBI:30616"/>
    </ligand>
</feature>
<keyword evidence="6 10" id="KW-0658">Purine biosynthesis</keyword>
<dbReference type="Proteomes" id="UP001596287">
    <property type="component" value="Unassembled WGS sequence"/>
</dbReference>
<comment type="caution">
    <text evidence="10">Lacks conserved residue(s) required for the propagation of feature annotation.</text>
</comment>
<dbReference type="PROSITE" id="PS51273">
    <property type="entry name" value="GATASE_TYPE_1"/>
    <property type="match status" value="1"/>
</dbReference>
<accession>A0ABW1PN26</accession>
<evidence type="ECO:0000259" key="11">
    <source>
        <dbReference type="Pfam" id="PF02769"/>
    </source>
</evidence>
<dbReference type="PANTHER" id="PTHR10099">
    <property type="entry name" value="PHOSPHORIBOSYLFORMYLGLYCINAMIDINE SYNTHASE"/>
    <property type="match status" value="1"/>
</dbReference>
<keyword evidence="7 10" id="KW-0067">ATP-binding</keyword>
<evidence type="ECO:0000256" key="2">
    <source>
        <dbReference type="ARBA" id="ARBA00008608"/>
    </source>
</evidence>
<feature type="domain" description="Phosphoribosylformylglycinamidine synthase N-terminal" evidence="13">
    <location>
        <begin position="21"/>
        <end position="91"/>
    </location>
</feature>
<keyword evidence="8 10" id="KW-0460">Magnesium</keyword>
<keyword evidence="4 10" id="KW-0479">Metal-binding</keyword>
<dbReference type="HAMAP" id="MF_00419">
    <property type="entry name" value="PurL_1"/>
    <property type="match status" value="1"/>
</dbReference>
<dbReference type="InterPro" id="IPR041609">
    <property type="entry name" value="PurL_linker"/>
</dbReference>
<feature type="active site" description="Nucleophile" evidence="10">
    <location>
        <position position="1089"/>
    </location>
</feature>
<comment type="subunit">
    <text evidence="10">Monomer.</text>
</comment>
<evidence type="ECO:0000256" key="8">
    <source>
        <dbReference type="ARBA" id="ARBA00022842"/>
    </source>
</evidence>
<dbReference type="PANTHER" id="PTHR10099:SF1">
    <property type="entry name" value="PHOSPHORIBOSYLFORMYLGLYCINAMIDINE SYNTHASE"/>
    <property type="match status" value="1"/>
</dbReference>
<evidence type="ECO:0000256" key="1">
    <source>
        <dbReference type="ARBA" id="ARBA00004920"/>
    </source>
</evidence>
<reference evidence="16" key="1">
    <citation type="journal article" date="2019" name="Int. J. Syst. Evol. Microbiol.">
        <title>The Global Catalogue of Microorganisms (GCM) 10K type strain sequencing project: providing services to taxonomists for standard genome sequencing and annotation.</title>
        <authorList>
            <consortium name="The Broad Institute Genomics Platform"/>
            <consortium name="The Broad Institute Genome Sequencing Center for Infectious Disease"/>
            <person name="Wu L."/>
            <person name="Ma J."/>
        </authorList>
    </citation>
    <scope>NUCLEOTIDE SEQUENCE [LARGE SCALE GENOMIC DNA]</scope>
    <source>
        <strain evidence="16">CCUG 49679</strain>
    </source>
</reference>
<protein>
    <recommendedName>
        <fullName evidence="10">Phosphoribosylformylglycinamidine synthase</fullName>
        <shortName evidence="10">FGAM synthase</shortName>
        <shortName evidence="10">FGAMS</shortName>
        <ecNumber evidence="10">6.3.5.3</ecNumber>
    </recommendedName>
    <alternativeName>
        <fullName evidence="10">Formylglycinamide ribonucleotide amidotransferase</fullName>
        <shortName evidence="10">FGAR amidotransferase</shortName>
        <shortName evidence="10">FGAR-AT</shortName>
    </alternativeName>
</protein>
<feature type="binding site" evidence="10">
    <location>
        <position position="685"/>
    </location>
    <ligand>
        <name>Mg(2+)</name>
        <dbReference type="ChEBI" id="CHEBI:18420"/>
    </ligand>
</feature>
<comment type="catalytic activity">
    <reaction evidence="10">
        <text>N(2)-formyl-N(1)-(5-phospho-beta-D-ribosyl)glycinamide + L-glutamine + ATP + H2O = 2-formamido-N(1)-(5-O-phospho-beta-D-ribosyl)acetamidine + L-glutamate + ADP + phosphate + H(+)</text>
        <dbReference type="Rhea" id="RHEA:17129"/>
        <dbReference type="ChEBI" id="CHEBI:15377"/>
        <dbReference type="ChEBI" id="CHEBI:15378"/>
        <dbReference type="ChEBI" id="CHEBI:29985"/>
        <dbReference type="ChEBI" id="CHEBI:30616"/>
        <dbReference type="ChEBI" id="CHEBI:43474"/>
        <dbReference type="ChEBI" id="CHEBI:58359"/>
        <dbReference type="ChEBI" id="CHEBI:147286"/>
        <dbReference type="ChEBI" id="CHEBI:147287"/>
        <dbReference type="ChEBI" id="CHEBI:456216"/>
        <dbReference type="EC" id="6.3.5.3"/>
    </reaction>
</comment>
<dbReference type="Pfam" id="PF18072">
    <property type="entry name" value="FGAR-AT_linker"/>
    <property type="match status" value="1"/>
</dbReference>
<dbReference type="SUPFAM" id="SSF55326">
    <property type="entry name" value="PurM N-terminal domain-like"/>
    <property type="match status" value="2"/>
</dbReference>
<evidence type="ECO:0000256" key="10">
    <source>
        <dbReference type="HAMAP-Rule" id="MF_00419"/>
    </source>
</evidence>